<reference evidence="1 2" key="1">
    <citation type="submission" date="2023-08" db="EMBL/GenBank/DDBJ databases">
        <authorList>
            <person name="Palmer J.M."/>
        </authorList>
    </citation>
    <scope>NUCLEOTIDE SEQUENCE [LARGE SCALE GENOMIC DNA]</scope>
    <source>
        <strain evidence="1 2">TWF481</strain>
    </source>
</reference>
<evidence type="ECO:0000313" key="1">
    <source>
        <dbReference type="EMBL" id="KAK6499886.1"/>
    </source>
</evidence>
<protein>
    <submittedName>
        <fullName evidence="1">Uncharacterized protein</fullName>
    </submittedName>
</protein>
<keyword evidence="2" id="KW-1185">Reference proteome</keyword>
<accession>A0AAV9W0B1</accession>
<organism evidence="1 2">
    <name type="scientific">Arthrobotrys musiformis</name>
    <dbReference type="NCBI Taxonomy" id="47236"/>
    <lineage>
        <taxon>Eukaryota</taxon>
        <taxon>Fungi</taxon>
        <taxon>Dikarya</taxon>
        <taxon>Ascomycota</taxon>
        <taxon>Pezizomycotina</taxon>
        <taxon>Orbiliomycetes</taxon>
        <taxon>Orbiliales</taxon>
        <taxon>Orbiliaceae</taxon>
        <taxon>Arthrobotrys</taxon>
    </lineage>
</organism>
<proteinExistence type="predicted"/>
<gene>
    <name evidence="1" type="ORF">TWF481_010243</name>
</gene>
<comment type="caution">
    <text evidence="1">The sequence shown here is derived from an EMBL/GenBank/DDBJ whole genome shotgun (WGS) entry which is preliminary data.</text>
</comment>
<dbReference type="Proteomes" id="UP001370758">
    <property type="component" value="Unassembled WGS sequence"/>
</dbReference>
<dbReference type="AlphaFoldDB" id="A0AAV9W0B1"/>
<sequence length="236" mass="25606">MEAPLAITHSSTSTFLSHLLSCSSTSARKDIIIICSPRTTFLREILLDLNIPCLDIPPLTENDNPQALKMILQTPIAALIKADNVRVVYCPTIHHLRAFISSLGTSDEEAGEGGYLAVHSLLPLHHLSTEWSAQGISRTLAAIVAAGVASKRRVVVGVSRDSGVFGADAEVPLVNSRMMKNNSKKRGFYGGEGFEEEEEGGRDMRFIGSVRGVLERWFRVVGVEELEEGEGDGMMG</sequence>
<name>A0AAV9W0B1_9PEZI</name>
<dbReference type="EMBL" id="JAVHJL010000007">
    <property type="protein sequence ID" value="KAK6499886.1"/>
    <property type="molecule type" value="Genomic_DNA"/>
</dbReference>
<evidence type="ECO:0000313" key="2">
    <source>
        <dbReference type="Proteomes" id="UP001370758"/>
    </source>
</evidence>